<keyword evidence="2" id="KW-1185">Reference proteome</keyword>
<proteinExistence type="predicted"/>
<gene>
    <name evidence="1" type="ORF">Taro_051985</name>
</gene>
<sequence>MPQAIRRRFGVEKPSFRTPKLCFQPTITPFPRRITGEATRRSRPVTVIGSCVQLSARTPPQVVDMGAQTSPI</sequence>
<name>A0A843XHE0_COLES</name>
<evidence type="ECO:0000313" key="2">
    <source>
        <dbReference type="Proteomes" id="UP000652761"/>
    </source>
</evidence>
<protein>
    <submittedName>
        <fullName evidence="1">Uncharacterized protein</fullName>
    </submittedName>
</protein>
<reference evidence="1" key="1">
    <citation type="submission" date="2017-07" db="EMBL/GenBank/DDBJ databases">
        <title>Taro Niue Genome Assembly and Annotation.</title>
        <authorList>
            <person name="Atibalentja N."/>
            <person name="Keating K."/>
            <person name="Fields C.J."/>
        </authorList>
    </citation>
    <scope>NUCLEOTIDE SEQUENCE</scope>
    <source>
        <strain evidence="1">Niue_2</strain>
        <tissue evidence="1">Leaf</tissue>
    </source>
</reference>
<evidence type="ECO:0000313" key="1">
    <source>
        <dbReference type="EMBL" id="MQM18984.1"/>
    </source>
</evidence>
<comment type="caution">
    <text evidence="1">The sequence shown here is derived from an EMBL/GenBank/DDBJ whole genome shotgun (WGS) entry which is preliminary data.</text>
</comment>
<accession>A0A843XHE0</accession>
<dbReference type="AlphaFoldDB" id="A0A843XHE0"/>
<dbReference type="Proteomes" id="UP000652761">
    <property type="component" value="Unassembled WGS sequence"/>
</dbReference>
<organism evidence="1 2">
    <name type="scientific">Colocasia esculenta</name>
    <name type="common">Wild taro</name>
    <name type="synonym">Arum esculentum</name>
    <dbReference type="NCBI Taxonomy" id="4460"/>
    <lineage>
        <taxon>Eukaryota</taxon>
        <taxon>Viridiplantae</taxon>
        <taxon>Streptophyta</taxon>
        <taxon>Embryophyta</taxon>
        <taxon>Tracheophyta</taxon>
        <taxon>Spermatophyta</taxon>
        <taxon>Magnoliopsida</taxon>
        <taxon>Liliopsida</taxon>
        <taxon>Araceae</taxon>
        <taxon>Aroideae</taxon>
        <taxon>Colocasieae</taxon>
        <taxon>Colocasia</taxon>
    </lineage>
</organism>
<dbReference type="EMBL" id="NMUH01008563">
    <property type="protein sequence ID" value="MQM18984.1"/>
    <property type="molecule type" value="Genomic_DNA"/>
</dbReference>